<accession>A0A0D3IV84</accession>
<dbReference type="GeneID" id="17278239"/>
<feature type="region of interest" description="Disordered" evidence="1">
    <location>
        <begin position="91"/>
        <end position="134"/>
    </location>
</feature>
<feature type="compositionally biased region" description="Low complexity" evidence="1">
    <location>
        <begin position="25"/>
        <end position="43"/>
    </location>
</feature>
<feature type="compositionally biased region" description="Basic and acidic residues" evidence="1">
    <location>
        <begin position="91"/>
        <end position="103"/>
    </location>
</feature>
<protein>
    <submittedName>
        <fullName evidence="2">Uncharacterized protein</fullName>
    </submittedName>
</protein>
<proteinExistence type="predicted"/>
<dbReference type="EnsemblProtists" id="EOD15169">
    <property type="protein sequence ID" value="EOD15169"/>
    <property type="gene ID" value="EMIHUDRAFT_447273"/>
</dbReference>
<organism evidence="2 3">
    <name type="scientific">Emiliania huxleyi (strain CCMP1516)</name>
    <dbReference type="NCBI Taxonomy" id="280463"/>
    <lineage>
        <taxon>Eukaryota</taxon>
        <taxon>Haptista</taxon>
        <taxon>Haptophyta</taxon>
        <taxon>Prymnesiophyceae</taxon>
        <taxon>Isochrysidales</taxon>
        <taxon>Noelaerhabdaceae</taxon>
        <taxon>Emiliania</taxon>
    </lineage>
</organism>
<dbReference type="KEGG" id="ehx:EMIHUDRAFT_447273"/>
<evidence type="ECO:0000313" key="3">
    <source>
        <dbReference type="Proteomes" id="UP000013827"/>
    </source>
</evidence>
<sequence length="134" mass="15451">MERRRAPDGELYTKSQFEEWFGGLEEWAAAAPQREQQPQQQQQRRSRQQQREQQRPPQPEEKPAEPAARPRRVLAAGSPLFQQVVAIQRDRQSFAAVDRDDKKHIKRWQSTSRWEQGQGPDANREGGAPAAAPD</sequence>
<evidence type="ECO:0000313" key="2">
    <source>
        <dbReference type="EnsemblProtists" id="EOD15169"/>
    </source>
</evidence>
<dbReference type="RefSeq" id="XP_005757414.1">
    <property type="nucleotide sequence ID" value="XM_005757357.1"/>
</dbReference>
<dbReference type="AlphaFoldDB" id="A0A0D3IV84"/>
<dbReference type="KEGG" id="ehx:EMIHUDRAFT_439035"/>
<dbReference type="KEGG" id="ehx:EMIHUDRAFT_441688"/>
<reference evidence="3" key="1">
    <citation type="journal article" date="2013" name="Nature">
        <title>Pan genome of the phytoplankton Emiliania underpins its global distribution.</title>
        <authorList>
            <person name="Read B.A."/>
            <person name="Kegel J."/>
            <person name="Klute M.J."/>
            <person name="Kuo A."/>
            <person name="Lefebvre S.C."/>
            <person name="Maumus F."/>
            <person name="Mayer C."/>
            <person name="Miller J."/>
            <person name="Monier A."/>
            <person name="Salamov A."/>
            <person name="Young J."/>
            <person name="Aguilar M."/>
            <person name="Claverie J.M."/>
            <person name="Frickenhaus S."/>
            <person name="Gonzalez K."/>
            <person name="Herman E.K."/>
            <person name="Lin Y.C."/>
            <person name="Napier J."/>
            <person name="Ogata H."/>
            <person name="Sarno A.F."/>
            <person name="Shmutz J."/>
            <person name="Schroeder D."/>
            <person name="de Vargas C."/>
            <person name="Verret F."/>
            <person name="von Dassow P."/>
            <person name="Valentin K."/>
            <person name="Van de Peer Y."/>
            <person name="Wheeler G."/>
            <person name="Dacks J.B."/>
            <person name="Delwiche C.F."/>
            <person name="Dyhrman S.T."/>
            <person name="Glockner G."/>
            <person name="John U."/>
            <person name="Richards T."/>
            <person name="Worden A.Z."/>
            <person name="Zhang X."/>
            <person name="Grigoriev I.V."/>
            <person name="Allen A.E."/>
            <person name="Bidle K."/>
            <person name="Borodovsky M."/>
            <person name="Bowler C."/>
            <person name="Brownlee C."/>
            <person name="Cock J.M."/>
            <person name="Elias M."/>
            <person name="Gladyshev V.N."/>
            <person name="Groth M."/>
            <person name="Guda C."/>
            <person name="Hadaegh A."/>
            <person name="Iglesias-Rodriguez M.D."/>
            <person name="Jenkins J."/>
            <person name="Jones B.M."/>
            <person name="Lawson T."/>
            <person name="Leese F."/>
            <person name="Lindquist E."/>
            <person name="Lobanov A."/>
            <person name="Lomsadze A."/>
            <person name="Malik S.B."/>
            <person name="Marsh M.E."/>
            <person name="Mackinder L."/>
            <person name="Mock T."/>
            <person name="Mueller-Roeber B."/>
            <person name="Pagarete A."/>
            <person name="Parker M."/>
            <person name="Probert I."/>
            <person name="Quesneville H."/>
            <person name="Raines C."/>
            <person name="Rensing S.A."/>
            <person name="Riano-Pachon D.M."/>
            <person name="Richier S."/>
            <person name="Rokitta S."/>
            <person name="Shiraiwa Y."/>
            <person name="Soanes D.M."/>
            <person name="van der Giezen M."/>
            <person name="Wahlund T.M."/>
            <person name="Williams B."/>
            <person name="Wilson W."/>
            <person name="Wolfe G."/>
            <person name="Wurch L.L."/>
        </authorList>
    </citation>
    <scope>NUCLEOTIDE SEQUENCE</scope>
</reference>
<dbReference type="Proteomes" id="UP000013827">
    <property type="component" value="Unassembled WGS sequence"/>
</dbReference>
<feature type="compositionally biased region" description="Basic and acidic residues" evidence="1">
    <location>
        <begin position="49"/>
        <end position="64"/>
    </location>
</feature>
<name>A0A0D3IV84_EMIH1</name>
<keyword evidence="3" id="KW-1185">Reference proteome</keyword>
<dbReference type="PaxDb" id="2903-EOD04985"/>
<feature type="region of interest" description="Disordered" evidence="1">
    <location>
        <begin position="23"/>
        <end position="76"/>
    </location>
</feature>
<dbReference type="GeneID" id="17261320"/>
<dbReference type="RefSeq" id="XP_005785396.1">
    <property type="nucleotide sequence ID" value="XM_005785339.1"/>
</dbReference>
<reference evidence="2" key="2">
    <citation type="submission" date="2024-10" db="UniProtKB">
        <authorList>
            <consortium name="EnsemblProtists"/>
        </authorList>
    </citation>
    <scope>IDENTIFICATION</scope>
</reference>
<dbReference type="HOGENOM" id="CLU_1900175_0_0_1"/>
<dbReference type="EnsemblProtists" id="EOD32967">
    <property type="protein sequence ID" value="EOD32967"/>
    <property type="gene ID" value="EMIHUDRAFT_441688"/>
</dbReference>
<dbReference type="EnsemblProtists" id="EOD04985">
    <property type="protein sequence ID" value="EOD04985"/>
    <property type="gene ID" value="EMIHUDRAFT_439035"/>
</dbReference>
<dbReference type="GeneID" id="17251117"/>
<evidence type="ECO:0000256" key="1">
    <source>
        <dbReference type="SAM" id="MobiDB-lite"/>
    </source>
</evidence>
<dbReference type="RefSeq" id="XP_005767598.1">
    <property type="nucleotide sequence ID" value="XM_005767541.1"/>
</dbReference>